<evidence type="ECO:0000313" key="5">
    <source>
        <dbReference type="Proteomes" id="UP000282971"/>
    </source>
</evidence>
<dbReference type="Proteomes" id="UP000282971">
    <property type="component" value="Unassembled WGS sequence"/>
</dbReference>
<dbReference type="Pfam" id="PF00072">
    <property type="entry name" value="Response_reg"/>
    <property type="match status" value="1"/>
</dbReference>
<dbReference type="InterPro" id="IPR001789">
    <property type="entry name" value="Sig_transdc_resp-reg_receiver"/>
</dbReference>
<dbReference type="SUPFAM" id="SSF52172">
    <property type="entry name" value="CheY-like"/>
    <property type="match status" value="1"/>
</dbReference>
<dbReference type="EMBL" id="SACN01000003">
    <property type="protein sequence ID" value="RVT90253.1"/>
    <property type="molecule type" value="Genomic_DNA"/>
</dbReference>
<proteinExistence type="predicted"/>
<evidence type="ECO:0000256" key="1">
    <source>
        <dbReference type="ARBA" id="ARBA00022553"/>
    </source>
</evidence>
<evidence type="ECO:0000259" key="3">
    <source>
        <dbReference type="PROSITE" id="PS50110"/>
    </source>
</evidence>
<dbReference type="Gene3D" id="3.40.50.2300">
    <property type="match status" value="1"/>
</dbReference>
<organism evidence="4 5">
    <name type="scientific">Sphingomonas crocodyli</name>
    <dbReference type="NCBI Taxonomy" id="1979270"/>
    <lineage>
        <taxon>Bacteria</taxon>
        <taxon>Pseudomonadati</taxon>
        <taxon>Pseudomonadota</taxon>
        <taxon>Alphaproteobacteria</taxon>
        <taxon>Sphingomonadales</taxon>
        <taxon>Sphingomonadaceae</taxon>
        <taxon>Sphingomonas</taxon>
    </lineage>
</organism>
<dbReference type="SMART" id="SM00448">
    <property type="entry name" value="REC"/>
    <property type="match status" value="1"/>
</dbReference>
<feature type="modified residue" description="4-aspartylphosphate" evidence="2">
    <location>
        <position position="66"/>
    </location>
</feature>
<dbReference type="CDD" id="cd00156">
    <property type="entry name" value="REC"/>
    <property type="match status" value="1"/>
</dbReference>
<dbReference type="OrthoDB" id="582170at2"/>
<dbReference type="PANTHER" id="PTHR44591">
    <property type="entry name" value="STRESS RESPONSE REGULATOR PROTEIN 1"/>
    <property type="match status" value="1"/>
</dbReference>
<protein>
    <submittedName>
        <fullName evidence="4">Response regulator</fullName>
    </submittedName>
</protein>
<sequence>MFLGTLKRIAAMKRDNSALIVEDSPILGPMIADMLEILGHDTTIVEGEQEAIANIRDREFSLLICDIKLGEGGSGLAVAAEARKRQPEARVIVVSGNDEPPDLPGGVSYLAKPFTLKQLGLVVGMG</sequence>
<evidence type="ECO:0000256" key="2">
    <source>
        <dbReference type="PROSITE-ProRule" id="PRU00169"/>
    </source>
</evidence>
<reference evidence="4 5" key="1">
    <citation type="submission" date="2019-01" db="EMBL/GenBank/DDBJ databases">
        <authorList>
            <person name="Chen W.-M."/>
        </authorList>
    </citation>
    <scope>NUCLEOTIDE SEQUENCE [LARGE SCALE GENOMIC DNA]</scope>
    <source>
        <strain evidence="4 5">CCP-7</strain>
    </source>
</reference>
<keyword evidence="1 2" id="KW-0597">Phosphoprotein</keyword>
<feature type="domain" description="Response regulatory" evidence="3">
    <location>
        <begin position="17"/>
        <end position="126"/>
    </location>
</feature>
<name>A0A437LY51_9SPHN</name>
<dbReference type="PANTHER" id="PTHR44591:SF21">
    <property type="entry name" value="TWO-COMPONENT RESPONSE REGULATOR"/>
    <property type="match status" value="1"/>
</dbReference>
<evidence type="ECO:0000313" key="4">
    <source>
        <dbReference type="EMBL" id="RVT90253.1"/>
    </source>
</evidence>
<keyword evidence="5" id="KW-1185">Reference proteome</keyword>
<accession>A0A437LY51</accession>
<dbReference type="InterPro" id="IPR050595">
    <property type="entry name" value="Bact_response_regulator"/>
</dbReference>
<dbReference type="InterPro" id="IPR011006">
    <property type="entry name" value="CheY-like_superfamily"/>
</dbReference>
<dbReference type="AlphaFoldDB" id="A0A437LY51"/>
<gene>
    <name evidence="4" type="ORF">EOD43_18345</name>
</gene>
<dbReference type="GO" id="GO:0000160">
    <property type="term" value="P:phosphorelay signal transduction system"/>
    <property type="evidence" value="ECO:0007669"/>
    <property type="project" value="InterPro"/>
</dbReference>
<comment type="caution">
    <text evidence="4">The sequence shown here is derived from an EMBL/GenBank/DDBJ whole genome shotgun (WGS) entry which is preliminary data.</text>
</comment>
<dbReference type="PROSITE" id="PS50110">
    <property type="entry name" value="RESPONSE_REGULATORY"/>
    <property type="match status" value="1"/>
</dbReference>